<feature type="chain" id="PRO_5005536225" description="Chitin-binding type-2 domain-containing protein" evidence="1">
    <location>
        <begin position="20"/>
        <end position="63"/>
    </location>
</feature>
<reference evidence="2 3" key="1">
    <citation type="journal article" date="2015" name="Nat. Commun.">
        <title>Lucilia cuprina genome unlocks parasitic fly biology to underpin future interventions.</title>
        <authorList>
            <person name="Anstead C.A."/>
            <person name="Korhonen P.K."/>
            <person name="Young N.D."/>
            <person name="Hall R.S."/>
            <person name="Jex A.R."/>
            <person name="Murali S.C."/>
            <person name="Hughes D.S."/>
            <person name="Lee S.F."/>
            <person name="Perry T."/>
            <person name="Stroehlein A.J."/>
            <person name="Ansell B.R."/>
            <person name="Breugelmans B."/>
            <person name="Hofmann A."/>
            <person name="Qu J."/>
            <person name="Dugan S."/>
            <person name="Lee S.L."/>
            <person name="Chao H."/>
            <person name="Dinh H."/>
            <person name="Han Y."/>
            <person name="Doddapaneni H.V."/>
            <person name="Worley K.C."/>
            <person name="Muzny D.M."/>
            <person name="Ioannidis P."/>
            <person name="Waterhouse R.M."/>
            <person name="Zdobnov E.M."/>
            <person name="James P.J."/>
            <person name="Bagnall N.H."/>
            <person name="Kotze A.C."/>
            <person name="Gibbs R.A."/>
            <person name="Richards S."/>
            <person name="Batterham P."/>
            <person name="Gasser R.B."/>
        </authorList>
    </citation>
    <scope>NUCLEOTIDE SEQUENCE [LARGE SCALE GENOMIC DNA]</scope>
    <source>
        <strain evidence="2 3">LS</strain>
        <tissue evidence="2">Full body</tissue>
    </source>
</reference>
<evidence type="ECO:0000256" key="1">
    <source>
        <dbReference type="SAM" id="SignalP"/>
    </source>
</evidence>
<proteinExistence type="predicted"/>
<sequence>MQFTWFFAVIFALFALVSGQSCPGNSKLDKSSNLCVAERPIHGECPQNFKYNININKCTYALR</sequence>
<organism evidence="2 3">
    <name type="scientific">Lucilia cuprina</name>
    <name type="common">Green bottle fly</name>
    <name type="synonym">Australian sheep blowfly</name>
    <dbReference type="NCBI Taxonomy" id="7375"/>
    <lineage>
        <taxon>Eukaryota</taxon>
        <taxon>Metazoa</taxon>
        <taxon>Ecdysozoa</taxon>
        <taxon>Arthropoda</taxon>
        <taxon>Hexapoda</taxon>
        <taxon>Insecta</taxon>
        <taxon>Pterygota</taxon>
        <taxon>Neoptera</taxon>
        <taxon>Endopterygota</taxon>
        <taxon>Diptera</taxon>
        <taxon>Brachycera</taxon>
        <taxon>Muscomorpha</taxon>
        <taxon>Oestroidea</taxon>
        <taxon>Calliphoridae</taxon>
        <taxon>Luciliinae</taxon>
        <taxon>Lucilia</taxon>
    </lineage>
</organism>
<dbReference type="Proteomes" id="UP000037069">
    <property type="component" value="Unassembled WGS sequence"/>
</dbReference>
<gene>
    <name evidence="2" type="ORF">FF38_00337</name>
</gene>
<evidence type="ECO:0008006" key="4">
    <source>
        <dbReference type="Google" id="ProtNLM"/>
    </source>
</evidence>
<keyword evidence="3" id="KW-1185">Reference proteome</keyword>
<name>A0A0L0CDA0_LUCCU</name>
<keyword evidence="1" id="KW-0732">Signal</keyword>
<dbReference type="AlphaFoldDB" id="A0A0L0CDA0"/>
<comment type="caution">
    <text evidence="2">The sequence shown here is derived from an EMBL/GenBank/DDBJ whole genome shotgun (WGS) entry which is preliminary data.</text>
</comment>
<protein>
    <recommendedName>
        <fullName evidence="4">Chitin-binding type-2 domain-containing protein</fullName>
    </recommendedName>
</protein>
<evidence type="ECO:0000313" key="3">
    <source>
        <dbReference type="Proteomes" id="UP000037069"/>
    </source>
</evidence>
<feature type="signal peptide" evidence="1">
    <location>
        <begin position="1"/>
        <end position="19"/>
    </location>
</feature>
<dbReference type="EMBL" id="JRES01000664">
    <property type="protein sequence ID" value="KNC29444.1"/>
    <property type="molecule type" value="Genomic_DNA"/>
</dbReference>
<accession>A0A0L0CDA0</accession>
<evidence type="ECO:0000313" key="2">
    <source>
        <dbReference type="EMBL" id="KNC29444.1"/>
    </source>
</evidence>